<protein>
    <recommendedName>
        <fullName evidence="2">DUF5979 domain-containing protein</fullName>
    </recommendedName>
</protein>
<evidence type="ECO:0000259" key="2">
    <source>
        <dbReference type="Pfam" id="PF19407"/>
    </source>
</evidence>
<keyword evidence="4" id="KW-1185">Reference proteome</keyword>
<dbReference type="Proteomes" id="UP000252530">
    <property type="component" value="Unassembled WGS sequence"/>
</dbReference>
<organism evidence="3 4">
    <name type="scientific">Bifidobacterium aemilianum</name>
    <dbReference type="NCBI Taxonomy" id="2493120"/>
    <lineage>
        <taxon>Bacteria</taxon>
        <taxon>Bacillati</taxon>
        <taxon>Actinomycetota</taxon>
        <taxon>Actinomycetes</taxon>
        <taxon>Bifidobacteriales</taxon>
        <taxon>Bifidobacteriaceae</taxon>
        <taxon>Bifidobacterium</taxon>
    </lineage>
</organism>
<accession>A0A366K6I5</accession>
<dbReference type="Pfam" id="PF19407">
    <property type="entry name" value="DUF5979"/>
    <property type="match status" value="2"/>
</dbReference>
<sequence length="375" mass="39864">MEYKVRVPAKAAEGDAIVNSAAVIGRASDSSIWGSAEESVPVETKVAKGSYTMHLSYEDQQPVADWHINKARFAVSYACKGPSWTPAGYDGAKRGTVNMGEFTAVDQTFSSTVDVLLLGTTCQVTGMDYHPDGYQEQQDRYGQATESKLAEGYGYVSNGVQTVVGTKDDGNKPQGRLKVGFKATSVKVSKRVQDQTGRIDSHQTYGFGADCSLGSRKGLHERFELADGDEHVFEDLPIGISCRVSEHNAKGASKTDAIIGVASASLTPATPKPGVIPPAAPVSQQPASPVPSSPAKGQAAGPADTSQGRRQGQGPEAGQYRWTQHRLQDGGHQHLPGRQATDHHGEDQGELRTYSGSPLHGRALLPGGRQPSRPD</sequence>
<gene>
    <name evidence="3" type="ORF">CRD60_06965</name>
</gene>
<name>A0A366K6I5_9BIFI</name>
<feature type="domain" description="DUF5979" evidence="2">
    <location>
        <begin position="66"/>
        <end position="147"/>
    </location>
</feature>
<reference evidence="3 4" key="1">
    <citation type="submission" date="2017-10" db="EMBL/GenBank/DDBJ databases">
        <title>Bifidobacterium xylocopum sp. nov. and Bifidobacterium aemilianum sp. nov., from the carpenter bee (Xylocopa violacea) digestive tract.</title>
        <authorList>
            <person name="Alberoni D."/>
            <person name="Baffoni L."/>
            <person name="Di Gioia D."/>
            <person name="Gaggia F."/>
            <person name="Biavati B."/>
        </authorList>
    </citation>
    <scope>NUCLEOTIDE SEQUENCE [LARGE SCALE GENOMIC DNA]</scope>
    <source>
        <strain evidence="3 4">XV10</strain>
    </source>
</reference>
<dbReference type="EMBL" id="PDCG01000007">
    <property type="protein sequence ID" value="RBP97360.1"/>
    <property type="molecule type" value="Genomic_DNA"/>
</dbReference>
<feature type="compositionally biased region" description="Basic and acidic residues" evidence="1">
    <location>
        <begin position="340"/>
        <end position="350"/>
    </location>
</feature>
<evidence type="ECO:0000256" key="1">
    <source>
        <dbReference type="SAM" id="MobiDB-lite"/>
    </source>
</evidence>
<evidence type="ECO:0000313" key="3">
    <source>
        <dbReference type="EMBL" id="RBP97360.1"/>
    </source>
</evidence>
<comment type="caution">
    <text evidence="3">The sequence shown here is derived from an EMBL/GenBank/DDBJ whole genome shotgun (WGS) entry which is preliminary data.</text>
</comment>
<dbReference type="AlphaFoldDB" id="A0A366K6I5"/>
<feature type="domain" description="DUF5979" evidence="2">
    <location>
        <begin position="186"/>
        <end position="265"/>
    </location>
</feature>
<dbReference type="InterPro" id="IPR046022">
    <property type="entry name" value="DUF5979"/>
</dbReference>
<feature type="region of interest" description="Disordered" evidence="1">
    <location>
        <begin position="272"/>
        <end position="375"/>
    </location>
</feature>
<proteinExistence type="predicted"/>
<evidence type="ECO:0000313" key="4">
    <source>
        <dbReference type="Proteomes" id="UP000252530"/>
    </source>
</evidence>